<dbReference type="Pfam" id="PF00239">
    <property type="entry name" value="Resolvase"/>
    <property type="match status" value="1"/>
</dbReference>
<dbReference type="EMBL" id="NBBJ01000010">
    <property type="protein sequence ID" value="OWK27706.1"/>
    <property type="molecule type" value="Genomic_DNA"/>
</dbReference>
<organism evidence="5 6">
    <name type="scientific">Sphingomonas mucosissima</name>
    <dbReference type="NCBI Taxonomy" id="370959"/>
    <lineage>
        <taxon>Bacteria</taxon>
        <taxon>Pseudomonadati</taxon>
        <taxon>Pseudomonadota</taxon>
        <taxon>Alphaproteobacteria</taxon>
        <taxon>Sphingomonadales</taxon>
        <taxon>Sphingomonadaceae</taxon>
        <taxon>Sphingomonas</taxon>
    </lineage>
</organism>
<dbReference type="AlphaFoldDB" id="A0A245ZDH2"/>
<gene>
    <name evidence="5" type="primary">hin_2</name>
    <name evidence="5" type="ORF">SPMU_33480</name>
</gene>
<dbReference type="GO" id="GO:0003677">
    <property type="term" value="F:DNA binding"/>
    <property type="evidence" value="ECO:0007669"/>
    <property type="project" value="UniProtKB-KW"/>
</dbReference>
<evidence type="ECO:0000259" key="3">
    <source>
        <dbReference type="PROSITE" id="PS51736"/>
    </source>
</evidence>
<reference evidence="5 6" key="1">
    <citation type="submission" date="2017-03" db="EMBL/GenBank/DDBJ databases">
        <title>Genome sequence of Sphingomonas mucosissima DSM 17494.</title>
        <authorList>
            <person name="Poehlein A."/>
            <person name="Wuebbeler J.H."/>
            <person name="Steinbuechel A."/>
            <person name="Daniel R."/>
        </authorList>
    </citation>
    <scope>NUCLEOTIDE SEQUENCE [LARGE SCALE GENOMIC DNA]</scope>
    <source>
        <strain evidence="5 6">DSM 17494</strain>
    </source>
</reference>
<evidence type="ECO:0000259" key="4">
    <source>
        <dbReference type="PROSITE" id="PS51737"/>
    </source>
</evidence>
<dbReference type="OrthoDB" id="7277848at2"/>
<evidence type="ECO:0000313" key="5">
    <source>
        <dbReference type="EMBL" id="OWK27706.1"/>
    </source>
</evidence>
<dbReference type="InterPro" id="IPR036162">
    <property type="entry name" value="Resolvase-like_N_sf"/>
</dbReference>
<dbReference type="InterPro" id="IPR038109">
    <property type="entry name" value="DNA_bind_recomb_sf"/>
</dbReference>
<dbReference type="InterPro" id="IPR050639">
    <property type="entry name" value="SSR_resolvase"/>
</dbReference>
<dbReference type="Gene3D" id="3.90.1750.20">
    <property type="entry name" value="Putative Large Serine Recombinase, Chain B, Domain 2"/>
    <property type="match status" value="1"/>
</dbReference>
<sequence length="557" mass="61445">MNRAKIRCAIYTRKSSDEGLEQDFNSLDAQREACSAYIRSQAALGWVELAERYDDGGFSGGTLDRPALKRLLADVAAGHIDIILVYKVDRLSRSLFDFAKLVETFEKAEASFASITQALNTTSSMGRLTLNMLLSFAQFEREITAERIRDKLAASKAKGMWMGGVSPLGYRPEGRSLVVIEEHAALVRHVFARYLALGSVRQLESELKHSGTVAPKRVTGSGKPMGGVPFTRGMLYLMLRRVVYTGRIAHRDKIHPGNHPAIVDNETFDRVQAMLTEHRQGQSRTRKERPSLLAGKIIDQERQPLIATHATKTASNGKTVPYRYYVSEKLHHKRSDSGTRMPARDLEALVAGRIATLFDDPLELVAGARLDVPADRYADLQQRCAELAARQRRRQADALSMLRQVQVSDGRVEVICCSEAIATALGVSVQPGQPTTLAINTAVRLTRTGRAMRLVEGSGLAPSATPDISLVRLVMLARRWWQELRQGTMDITRLAEREKVSATYLTRVVRLAFLSPEVTEAILAGKQRAGVTGKMLTASGAVDPCWTKQAGALLPLT</sequence>
<dbReference type="Proteomes" id="UP000197783">
    <property type="component" value="Unassembled WGS sequence"/>
</dbReference>
<feature type="domain" description="Recombinase" evidence="4">
    <location>
        <begin position="167"/>
        <end position="281"/>
    </location>
</feature>
<dbReference type="GO" id="GO:0000150">
    <property type="term" value="F:DNA strand exchange activity"/>
    <property type="evidence" value="ECO:0007669"/>
    <property type="project" value="InterPro"/>
</dbReference>
<dbReference type="Gene3D" id="3.40.50.1390">
    <property type="entry name" value="Resolvase, N-terminal catalytic domain"/>
    <property type="match status" value="1"/>
</dbReference>
<dbReference type="Pfam" id="PF07508">
    <property type="entry name" value="Recombinase"/>
    <property type="match status" value="1"/>
</dbReference>
<dbReference type="PROSITE" id="PS51736">
    <property type="entry name" value="RECOMBINASES_3"/>
    <property type="match status" value="1"/>
</dbReference>
<keyword evidence="2" id="KW-0233">DNA recombination</keyword>
<keyword evidence="1" id="KW-0238">DNA-binding</keyword>
<dbReference type="PROSITE" id="PS51737">
    <property type="entry name" value="RECOMBINASE_DNA_BIND"/>
    <property type="match status" value="1"/>
</dbReference>
<protein>
    <submittedName>
        <fullName evidence="5">DNA-invertase hin</fullName>
    </submittedName>
</protein>
<dbReference type="InterPro" id="IPR011109">
    <property type="entry name" value="DNA_bind_recombinase_dom"/>
</dbReference>
<dbReference type="RefSeq" id="WP_140418509.1">
    <property type="nucleotide sequence ID" value="NZ_NBBJ01000010.1"/>
</dbReference>
<evidence type="ECO:0000313" key="6">
    <source>
        <dbReference type="Proteomes" id="UP000197783"/>
    </source>
</evidence>
<keyword evidence="6" id="KW-1185">Reference proteome</keyword>
<dbReference type="InterPro" id="IPR006119">
    <property type="entry name" value="Resolv_N"/>
</dbReference>
<dbReference type="SUPFAM" id="SSF53041">
    <property type="entry name" value="Resolvase-like"/>
    <property type="match status" value="1"/>
</dbReference>
<dbReference type="PANTHER" id="PTHR30461:SF2">
    <property type="entry name" value="SERINE RECOMBINASE PINE-RELATED"/>
    <property type="match status" value="1"/>
</dbReference>
<dbReference type="PANTHER" id="PTHR30461">
    <property type="entry name" value="DNA-INVERTASE FROM LAMBDOID PROPHAGE"/>
    <property type="match status" value="1"/>
</dbReference>
<dbReference type="SUPFAM" id="SSF109709">
    <property type="entry name" value="KorB DNA-binding domain-like"/>
    <property type="match status" value="1"/>
</dbReference>
<name>A0A245ZDH2_9SPHN</name>
<dbReference type="SMART" id="SM00857">
    <property type="entry name" value="Resolvase"/>
    <property type="match status" value="1"/>
</dbReference>
<proteinExistence type="predicted"/>
<evidence type="ECO:0000256" key="2">
    <source>
        <dbReference type="ARBA" id="ARBA00023172"/>
    </source>
</evidence>
<comment type="caution">
    <text evidence="5">The sequence shown here is derived from an EMBL/GenBank/DDBJ whole genome shotgun (WGS) entry which is preliminary data.</text>
</comment>
<evidence type="ECO:0000256" key="1">
    <source>
        <dbReference type="ARBA" id="ARBA00023125"/>
    </source>
</evidence>
<feature type="domain" description="Resolvase/invertase-type recombinase catalytic" evidence="3">
    <location>
        <begin position="7"/>
        <end position="159"/>
    </location>
</feature>
<accession>A0A245ZDH2</accession>
<dbReference type="CDD" id="cd03768">
    <property type="entry name" value="SR_ResInv"/>
    <property type="match status" value="1"/>
</dbReference>